<evidence type="ECO:0000259" key="1">
    <source>
        <dbReference type="Pfam" id="PF18730"/>
    </source>
</evidence>
<gene>
    <name evidence="2" type="ORF">BIY20_14580</name>
</gene>
<evidence type="ECO:0000313" key="2">
    <source>
        <dbReference type="EMBL" id="OLQ86860.1"/>
    </source>
</evidence>
<feature type="domain" description="Cthe-2314-like HEPN" evidence="1">
    <location>
        <begin position="19"/>
        <end position="179"/>
    </location>
</feature>
<accession>A0ABX3F963</accession>
<proteinExistence type="predicted"/>
<name>A0ABX3F963_9VIBR</name>
<organism evidence="2 3">
    <name type="scientific">Vibrio panuliri</name>
    <dbReference type="NCBI Taxonomy" id="1381081"/>
    <lineage>
        <taxon>Bacteria</taxon>
        <taxon>Pseudomonadati</taxon>
        <taxon>Pseudomonadota</taxon>
        <taxon>Gammaproteobacteria</taxon>
        <taxon>Vibrionales</taxon>
        <taxon>Vibrionaceae</taxon>
        <taxon>Vibrio</taxon>
    </lineage>
</organism>
<sequence>MTNLDNALNKARLSLSLLESDTLNAIAKDDLEKSELIKLWVENSIIRVQSVYDRVLIFVNKVLDLGIHNEGISHLSITTNDHVERYGLVSLIKAVNKVCGEYKHIRNKVIHHDRYSEEALDNLTLILDANHMSLASGKDELIAKGQLNLMVEAYLNTKQSELTAYLDCIEEKIHALYEKVIPIYHHKKEVLAK</sequence>
<dbReference type="Proteomes" id="UP000186039">
    <property type="component" value="Unassembled WGS sequence"/>
</dbReference>
<dbReference type="EMBL" id="MJMH01000205">
    <property type="protein sequence ID" value="OLQ86860.1"/>
    <property type="molecule type" value="Genomic_DNA"/>
</dbReference>
<reference evidence="2 3" key="1">
    <citation type="submission" date="2016-09" db="EMBL/GenBank/DDBJ databases">
        <title>Genomic Taxonomy of the Vibrionaceae.</title>
        <authorList>
            <person name="Gonzalez-Castillo A."/>
            <person name="Gomez-Gil B."/>
            <person name="Enciso-Ibarra K."/>
        </authorList>
    </citation>
    <scope>NUCLEOTIDE SEQUENCE [LARGE SCALE GENOMIC DNA]</scope>
    <source>
        <strain evidence="2 3">CAIM 1902</strain>
    </source>
</reference>
<comment type="caution">
    <text evidence="2">The sequence shown here is derived from an EMBL/GenBank/DDBJ whole genome shotgun (WGS) entry which is preliminary data.</text>
</comment>
<dbReference type="Pfam" id="PF18730">
    <property type="entry name" value="HEPN_Cthe2314"/>
    <property type="match status" value="1"/>
</dbReference>
<protein>
    <recommendedName>
        <fullName evidence="1">Cthe-2314-like HEPN domain-containing protein</fullName>
    </recommendedName>
</protein>
<keyword evidence="3" id="KW-1185">Reference proteome</keyword>
<evidence type="ECO:0000313" key="3">
    <source>
        <dbReference type="Proteomes" id="UP000186039"/>
    </source>
</evidence>
<dbReference type="InterPro" id="IPR041394">
    <property type="entry name" value="HEPN_Cthe2314"/>
</dbReference>